<proteinExistence type="inferred from homology"/>
<evidence type="ECO:0000256" key="7">
    <source>
        <dbReference type="SAM" id="Phobius"/>
    </source>
</evidence>
<dbReference type="Proteomes" id="UP000750711">
    <property type="component" value="Unassembled WGS sequence"/>
</dbReference>
<evidence type="ECO:0000313" key="9">
    <source>
        <dbReference type="Proteomes" id="UP000750711"/>
    </source>
</evidence>
<feature type="region of interest" description="Disordered" evidence="6">
    <location>
        <begin position="106"/>
        <end position="126"/>
    </location>
</feature>
<dbReference type="EMBL" id="JAGHQM010001453">
    <property type="protein sequence ID" value="KAH0553484.1"/>
    <property type="molecule type" value="Genomic_DNA"/>
</dbReference>
<dbReference type="GO" id="GO:0012505">
    <property type="term" value="C:endomembrane system"/>
    <property type="evidence" value="ECO:0007669"/>
    <property type="project" value="UniProtKB-SubCell"/>
</dbReference>
<feature type="region of interest" description="Disordered" evidence="6">
    <location>
        <begin position="15"/>
        <end position="51"/>
    </location>
</feature>
<gene>
    <name evidence="8" type="ORF">GP486_006448</name>
</gene>
<dbReference type="InterPro" id="IPR008217">
    <property type="entry name" value="Ccc1_fam"/>
</dbReference>
<sequence length="356" mass="37695">MSIVFLKHLLFGPAKPSSPLAGARSPLARQRGGYGAATTPSPRSSGSHERCVQLEETLDGRGRISDIECSGVGETQDDEEEATDTDLEAQQGASLLTSQPAIKRSLTGRGFDGDSKSSSQSRSGHSKVDARIISDAIIGLSDGLTVPFALTAGLSTLGDVKVVIFGGLAELTAGAISMGLGGYLGAQSEVESYNATCTETQDLINTSPEQTASLIYHIFAPYHIPPQNMEPILAHLQESPQNLQHFIMKFYHNLPPPPANRALTSAVTIALGYFIGGFIPLLPYFFVGKSEVLRALWWSVIVMAISLFAFGYVKTCIVQGWAGRHNVWSGIRGGGQMVVVGGLAAGAAMGLVKAFE</sequence>
<accession>A0A9P8IH96</accession>
<keyword evidence="4 7" id="KW-1133">Transmembrane helix</keyword>
<keyword evidence="9" id="KW-1185">Reference proteome</keyword>
<dbReference type="GO" id="GO:0030026">
    <property type="term" value="P:intracellular manganese ion homeostasis"/>
    <property type="evidence" value="ECO:0007669"/>
    <property type="project" value="InterPro"/>
</dbReference>
<comment type="similarity">
    <text evidence="2">Belongs to the CCC1 family.</text>
</comment>
<feature type="transmembrane region" description="Helical" evidence="7">
    <location>
        <begin position="333"/>
        <end position="352"/>
    </location>
</feature>
<feature type="compositionally biased region" description="Acidic residues" evidence="6">
    <location>
        <begin position="75"/>
        <end position="87"/>
    </location>
</feature>
<comment type="subcellular location">
    <subcellularLocation>
        <location evidence="1">Endomembrane system</location>
        <topology evidence="1">Multi-pass membrane protein</topology>
    </subcellularLocation>
</comment>
<evidence type="ECO:0000256" key="2">
    <source>
        <dbReference type="ARBA" id="ARBA00007049"/>
    </source>
</evidence>
<dbReference type="GO" id="GO:0005384">
    <property type="term" value="F:manganese ion transmembrane transporter activity"/>
    <property type="evidence" value="ECO:0007669"/>
    <property type="project" value="InterPro"/>
</dbReference>
<dbReference type="Pfam" id="PF01988">
    <property type="entry name" value="VIT1"/>
    <property type="match status" value="1"/>
</dbReference>
<feature type="transmembrane region" description="Helical" evidence="7">
    <location>
        <begin position="295"/>
        <end position="313"/>
    </location>
</feature>
<dbReference type="CDD" id="cd02435">
    <property type="entry name" value="CCC1"/>
    <property type="match status" value="1"/>
</dbReference>
<dbReference type="AlphaFoldDB" id="A0A9P8IH96"/>
<evidence type="ECO:0000256" key="1">
    <source>
        <dbReference type="ARBA" id="ARBA00004127"/>
    </source>
</evidence>
<protein>
    <recommendedName>
        <fullName evidence="10">Vacuolar iron transporter Ccc1</fullName>
    </recommendedName>
</protein>
<keyword evidence="3 7" id="KW-0812">Transmembrane</keyword>
<evidence type="ECO:0000313" key="8">
    <source>
        <dbReference type="EMBL" id="KAH0553484.1"/>
    </source>
</evidence>
<keyword evidence="5 7" id="KW-0472">Membrane</keyword>
<evidence type="ECO:0000256" key="4">
    <source>
        <dbReference type="ARBA" id="ARBA00022989"/>
    </source>
</evidence>
<feature type="transmembrane region" description="Helical" evidence="7">
    <location>
        <begin position="262"/>
        <end position="286"/>
    </location>
</feature>
<feature type="region of interest" description="Disordered" evidence="6">
    <location>
        <begin position="63"/>
        <end position="94"/>
    </location>
</feature>
<reference evidence="8" key="1">
    <citation type="submission" date="2021-03" db="EMBL/GenBank/DDBJ databases">
        <title>Comparative genomics and phylogenomic investigation of the class Geoglossomycetes provide insights into ecological specialization and systematics.</title>
        <authorList>
            <person name="Melie T."/>
            <person name="Pirro S."/>
            <person name="Miller A.N."/>
            <person name="Quandt A."/>
        </authorList>
    </citation>
    <scope>NUCLEOTIDE SEQUENCE</scope>
    <source>
        <strain evidence="8">CAQ_001_2017</strain>
    </source>
</reference>
<evidence type="ECO:0000256" key="3">
    <source>
        <dbReference type="ARBA" id="ARBA00022692"/>
    </source>
</evidence>
<evidence type="ECO:0008006" key="10">
    <source>
        <dbReference type="Google" id="ProtNLM"/>
    </source>
</evidence>
<name>A0A9P8IH96_9PEZI</name>
<comment type="caution">
    <text evidence="8">The sequence shown here is derived from an EMBL/GenBank/DDBJ whole genome shotgun (WGS) entry which is preliminary data.</text>
</comment>
<dbReference type="PANTHER" id="PTHR31851">
    <property type="entry name" value="FE(2+)/MN(2+) TRANSPORTER PCL1"/>
    <property type="match status" value="1"/>
</dbReference>
<evidence type="ECO:0000256" key="5">
    <source>
        <dbReference type="ARBA" id="ARBA00023136"/>
    </source>
</evidence>
<organism evidence="8 9">
    <name type="scientific">Trichoglossum hirsutum</name>
    <dbReference type="NCBI Taxonomy" id="265104"/>
    <lineage>
        <taxon>Eukaryota</taxon>
        <taxon>Fungi</taxon>
        <taxon>Dikarya</taxon>
        <taxon>Ascomycota</taxon>
        <taxon>Pezizomycotina</taxon>
        <taxon>Geoglossomycetes</taxon>
        <taxon>Geoglossales</taxon>
        <taxon>Geoglossaceae</taxon>
        <taxon>Trichoglossum</taxon>
    </lineage>
</organism>
<evidence type="ECO:0000256" key="6">
    <source>
        <dbReference type="SAM" id="MobiDB-lite"/>
    </source>
</evidence>